<proteinExistence type="inferred from homology"/>
<dbReference type="EC" id="2.8.3.5" evidence="3"/>
<dbReference type="Proteomes" id="UP000807769">
    <property type="component" value="Unassembled WGS sequence"/>
</dbReference>
<dbReference type="RefSeq" id="XP_041195183.1">
    <property type="nucleotide sequence ID" value="XM_041332655.1"/>
</dbReference>
<keyword evidence="7" id="KW-1185">Reference proteome</keyword>
<evidence type="ECO:0000313" key="6">
    <source>
        <dbReference type="EMBL" id="KAG1819648.1"/>
    </source>
</evidence>
<dbReference type="InterPro" id="IPR012791">
    <property type="entry name" value="3-oxoacid_CoA-transf_B"/>
</dbReference>
<feature type="compositionally biased region" description="Polar residues" evidence="5">
    <location>
        <begin position="290"/>
        <end position="301"/>
    </location>
</feature>
<evidence type="ECO:0000256" key="4">
    <source>
        <dbReference type="PIRSR" id="PIRSR000858-1"/>
    </source>
</evidence>
<dbReference type="Pfam" id="PF01144">
    <property type="entry name" value="CoA_trans"/>
    <property type="match status" value="2"/>
</dbReference>
<dbReference type="InterPro" id="IPR037171">
    <property type="entry name" value="NagB/RpiA_transferase-like"/>
</dbReference>
<comment type="caution">
    <text evidence="6">The sequence shown here is derived from an EMBL/GenBank/DDBJ whole genome shotgun (WGS) entry which is preliminary data.</text>
</comment>
<dbReference type="GeneID" id="64626672"/>
<dbReference type="SUPFAM" id="SSF100950">
    <property type="entry name" value="NagB/RpiA/CoA transferase-like"/>
    <property type="match status" value="2"/>
</dbReference>
<dbReference type="PIRSF" id="PIRSF000858">
    <property type="entry name" value="SCOT-t"/>
    <property type="match status" value="1"/>
</dbReference>
<dbReference type="GO" id="GO:0008260">
    <property type="term" value="F:succinyl-CoA:3-oxo-acid CoA-transferase activity"/>
    <property type="evidence" value="ECO:0007669"/>
    <property type="project" value="UniProtKB-EC"/>
</dbReference>
<evidence type="ECO:0000256" key="2">
    <source>
        <dbReference type="ARBA" id="ARBA00022679"/>
    </source>
</evidence>
<comment type="function">
    <text evidence="3">Key enzyme for ketone body catabolism. Transfers the CoA moiety from succinate to acetoacetate. Formation of the enzyme-CoA intermediate proceeds via an unstable anhydride species formed between the carboxylate groups of the enzyme and substrate.</text>
</comment>
<protein>
    <recommendedName>
        <fullName evidence="3">Succinyl-CoA:3-ketoacid-coenzyme A transferase</fullName>
        <ecNumber evidence="3">2.8.3.5</ecNumber>
    </recommendedName>
</protein>
<dbReference type="PANTHER" id="PTHR13707">
    <property type="entry name" value="KETOACID-COENZYME A TRANSFERASE"/>
    <property type="match status" value="1"/>
</dbReference>
<evidence type="ECO:0000256" key="5">
    <source>
        <dbReference type="SAM" id="MobiDB-lite"/>
    </source>
</evidence>
<keyword evidence="3" id="KW-0496">Mitochondrion</keyword>
<dbReference type="InterPro" id="IPR004164">
    <property type="entry name" value="CoA_transf_AS"/>
</dbReference>
<feature type="region of interest" description="Disordered" evidence="5">
    <location>
        <begin position="287"/>
        <end position="307"/>
    </location>
</feature>
<dbReference type="PROSITE" id="PS01274">
    <property type="entry name" value="COA_TRANSF_2"/>
    <property type="match status" value="1"/>
</dbReference>
<comment type="pathway">
    <text evidence="3">Ketone metabolism; succinyl-CoA degradation; acetoacetyl-CoA from succinyl-CoA: step 1/1.</text>
</comment>
<evidence type="ECO:0000313" key="7">
    <source>
        <dbReference type="Proteomes" id="UP000807769"/>
    </source>
</evidence>
<accession>A0A9P7EEL7</accession>
<keyword evidence="2 3" id="KW-0808">Transferase</keyword>
<dbReference type="InterPro" id="IPR004165">
    <property type="entry name" value="CoA_trans_fam_I"/>
</dbReference>
<dbReference type="AlphaFoldDB" id="A0A9P7EEL7"/>
<dbReference type="OrthoDB" id="1933379at2759"/>
<dbReference type="Gene3D" id="3.40.1080.10">
    <property type="entry name" value="Glutaconate Coenzyme A-transferase"/>
    <property type="match status" value="2"/>
</dbReference>
<dbReference type="EMBL" id="JABBWG010000009">
    <property type="protein sequence ID" value="KAG1819648.1"/>
    <property type="molecule type" value="Genomic_DNA"/>
</dbReference>
<name>A0A9P7EEL7_9AGAM</name>
<dbReference type="GO" id="GO:0046952">
    <property type="term" value="P:ketone body catabolic process"/>
    <property type="evidence" value="ECO:0007669"/>
    <property type="project" value="InterPro"/>
</dbReference>
<dbReference type="PANTHER" id="PTHR13707:SF60">
    <property type="entry name" value="ACETATE COA-TRANSFERASE SUBUNIT ALPHA"/>
    <property type="match status" value="1"/>
</dbReference>
<organism evidence="6 7">
    <name type="scientific">Suillus subaureus</name>
    <dbReference type="NCBI Taxonomy" id="48587"/>
    <lineage>
        <taxon>Eukaryota</taxon>
        <taxon>Fungi</taxon>
        <taxon>Dikarya</taxon>
        <taxon>Basidiomycota</taxon>
        <taxon>Agaricomycotina</taxon>
        <taxon>Agaricomycetes</taxon>
        <taxon>Agaricomycetidae</taxon>
        <taxon>Boletales</taxon>
        <taxon>Suillineae</taxon>
        <taxon>Suillaceae</taxon>
        <taxon>Suillus</taxon>
    </lineage>
</organism>
<reference evidence="6" key="1">
    <citation type="journal article" date="2020" name="New Phytol.">
        <title>Comparative genomics reveals dynamic genome evolution in host specialist ectomycorrhizal fungi.</title>
        <authorList>
            <person name="Lofgren L.A."/>
            <person name="Nguyen N.H."/>
            <person name="Vilgalys R."/>
            <person name="Ruytinx J."/>
            <person name="Liao H.L."/>
            <person name="Branco S."/>
            <person name="Kuo A."/>
            <person name="LaButti K."/>
            <person name="Lipzen A."/>
            <person name="Andreopoulos W."/>
            <person name="Pangilinan J."/>
            <person name="Riley R."/>
            <person name="Hundley H."/>
            <person name="Na H."/>
            <person name="Barry K."/>
            <person name="Grigoriev I.V."/>
            <person name="Stajich J.E."/>
            <person name="Kennedy P.G."/>
        </authorList>
    </citation>
    <scope>NUCLEOTIDE SEQUENCE</scope>
    <source>
        <strain evidence="6">MN1</strain>
    </source>
</reference>
<dbReference type="SMART" id="SM00882">
    <property type="entry name" value="CoA_trans"/>
    <property type="match status" value="2"/>
</dbReference>
<evidence type="ECO:0000256" key="3">
    <source>
        <dbReference type="PIRNR" id="PIRNR000858"/>
    </source>
</evidence>
<evidence type="ECO:0000256" key="1">
    <source>
        <dbReference type="ARBA" id="ARBA00007154"/>
    </source>
</evidence>
<comment type="catalytic activity">
    <reaction evidence="3">
        <text>a 3-oxo acid + succinyl-CoA = a 3-oxoacyl-CoA + succinate</text>
        <dbReference type="Rhea" id="RHEA:24564"/>
        <dbReference type="ChEBI" id="CHEBI:30031"/>
        <dbReference type="ChEBI" id="CHEBI:35973"/>
        <dbReference type="ChEBI" id="CHEBI:57292"/>
        <dbReference type="ChEBI" id="CHEBI:90726"/>
        <dbReference type="EC" id="2.8.3.5"/>
    </reaction>
</comment>
<dbReference type="InterPro" id="IPR014388">
    <property type="entry name" value="3-oxoacid_CoA-transferase"/>
</dbReference>
<dbReference type="NCBIfam" id="TIGR02428">
    <property type="entry name" value="pcaJ_scoB_fam"/>
    <property type="match status" value="1"/>
</dbReference>
<gene>
    <name evidence="6" type="ORF">BJ212DRAFT_1298097</name>
</gene>
<dbReference type="FunFam" id="3.40.1080.10:FF:000001">
    <property type="entry name" value="Succinyl-coa:3-ketoacid-coenzyme a transferase subunit b"/>
    <property type="match status" value="1"/>
</dbReference>
<sequence>MLVACASRATLVPVCKPRATVFLRARWYSTPTELPLSTKSKVWKSVDEAVKDVKSGDVLLCGGFGLAGVPDTLLSALVKRKDVTKLTGVSNNAGAGDSGLGKLFNSKQIDKIVASYPGGNKAFEALYLNGEVSLELCPQGTLVERLRAHAAGIPAFFTPTGASTAVEDGSIPTRYNEGGFANGVKIPGIKKESREFGGRKYIMEPAIAGDVAFVRAWKVDEAGNCVFRYTQQNFSTVMAKNAKLTIVEADQIVPIGSLSPNAIHVPGIYVDRVVQSTAPKQIEHIKLAPSPSSSGEQSTLSAEKEFAQKMRHRTAKRAAKELKDGFYVNLGIGIPTLIPAYLEPGVRVWLQSENGILGMGPYPTAEQVDPDLINAGKETVTLLPGASVFDSSESFAMIRGGHVDLSILGAMQVSQAGDIANFMIPGKLVKAFSPPITFLGIGGAMDLVSNPDKTKVIVVMEHCAKDGSPKILKECTLPLTGAHTVSQIITELAVFDVDRKNGHLELVELQEGVTLEEVKAKTGCDFKVRSDLSKL</sequence>
<comment type="similarity">
    <text evidence="1 3">Belongs to the 3-oxoacid CoA-transferase family.</text>
</comment>
<feature type="active site" description="5-glutamyl coenzyme A thioester intermediate" evidence="4">
    <location>
        <position position="353"/>
    </location>
</feature>